<accession>J9G6E2</accession>
<feature type="compositionally biased region" description="Polar residues" evidence="1">
    <location>
        <begin position="46"/>
        <end position="65"/>
    </location>
</feature>
<dbReference type="EMBL" id="AMCI01002405">
    <property type="protein sequence ID" value="EJX02807.1"/>
    <property type="molecule type" value="Genomic_DNA"/>
</dbReference>
<organism evidence="2">
    <name type="scientific">gut metagenome</name>
    <dbReference type="NCBI Taxonomy" id="749906"/>
    <lineage>
        <taxon>unclassified sequences</taxon>
        <taxon>metagenomes</taxon>
        <taxon>organismal metagenomes</taxon>
    </lineage>
</organism>
<evidence type="ECO:0000256" key="1">
    <source>
        <dbReference type="SAM" id="MobiDB-lite"/>
    </source>
</evidence>
<name>J9G6E2_9ZZZZ</name>
<sequence>MALKAVPAVNFGVRQAGIEIVSPVCGLRPTRAARSEAVNVPKPIRRTSSPAATVSTTISMKASTA</sequence>
<proteinExistence type="predicted"/>
<gene>
    <name evidence="2" type="ORF">EVA_09085</name>
</gene>
<evidence type="ECO:0000313" key="2">
    <source>
        <dbReference type="EMBL" id="EJX02807.1"/>
    </source>
</evidence>
<dbReference type="AlphaFoldDB" id="J9G6E2"/>
<comment type="caution">
    <text evidence="2">The sequence shown here is derived from an EMBL/GenBank/DDBJ whole genome shotgun (WGS) entry which is preliminary data.</text>
</comment>
<feature type="region of interest" description="Disordered" evidence="1">
    <location>
        <begin position="43"/>
        <end position="65"/>
    </location>
</feature>
<reference evidence="2" key="1">
    <citation type="journal article" date="2012" name="PLoS ONE">
        <title>Gene sets for utilization of primary and secondary nutrition supplies in the distal gut of endangered iberian lynx.</title>
        <authorList>
            <person name="Alcaide M."/>
            <person name="Messina E."/>
            <person name="Richter M."/>
            <person name="Bargiela R."/>
            <person name="Peplies J."/>
            <person name="Huws S.A."/>
            <person name="Newbold C.J."/>
            <person name="Golyshin P.N."/>
            <person name="Simon M.A."/>
            <person name="Lopez G."/>
            <person name="Yakimov M.M."/>
            <person name="Ferrer M."/>
        </authorList>
    </citation>
    <scope>NUCLEOTIDE SEQUENCE</scope>
</reference>
<protein>
    <submittedName>
        <fullName evidence="2">Uncharacterized protein</fullName>
    </submittedName>
</protein>